<protein>
    <submittedName>
        <fullName evidence="2">Uncharacterized protein</fullName>
    </submittedName>
</protein>
<gene>
    <name evidence="2" type="ORF">LCGC14_0426980</name>
</gene>
<dbReference type="AlphaFoldDB" id="A0A0F9VB92"/>
<evidence type="ECO:0000256" key="1">
    <source>
        <dbReference type="SAM" id="MobiDB-lite"/>
    </source>
</evidence>
<proteinExistence type="predicted"/>
<feature type="region of interest" description="Disordered" evidence="1">
    <location>
        <begin position="1"/>
        <end position="46"/>
    </location>
</feature>
<reference evidence="2" key="1">
    <citation type="journal article" date="2015" name="Nature">
        <title>Complex archaea that bridge the gap between prokaryotes and eukaryotes.</title>
        <authorList>
            <person name="Spang A."/>
            <person name="Saw J.H."/>
            <person name="Jorgensen S.L."/>
            <person name="Zaremba-Niedzwiedzka K."/>
            <person name="Martijn J."/>
            <person name="Lind A.E."/>
            <person name="van Eijk R."/>
            <person name="Schleper C."/>
            <person name="Guy L."/>
            <person name="Ettema T.J."/>
        </authorList>
    </citation>
    <scope>NUCLEOTIDE SEQUENCE</scope>
</reference>
<comment type="caution">
    <text evidence="2">The sequence shown here is derived from an EMBL/GenBank/DDBJ whole genome shotgun (WGS) entry which is preliminary data.</text>
</comment>
<accession>A0A0F9VB92</accession>
<sequence length="207" mass="23331">MVTTRERKAKAKTTKRPGRPRKVAKKKVKKKAVKKNAAKKKKAVKKIEPQNAIKEVIADLKAYALDPESSLPRSSMDDFLANMDKIKREDPLEARNIKHIAKSVRNVRKKFGVMVHEPVGQDDFWSDLSDRLTGNTLTLSKGGKIRVTDVLGVEVFDALEKQISEAHLDYMRAKRRMVLLNKLMDSAYALIDEKLSPILAQIAGDNV</sequence>
<evidence type="ECO:0000313" key="2">
    <source>
        <dbReference type="EMBL" id="KKN70806.1"/>
    </source>
</evidence>
<feature type="compositionally biased region" description="Basic residues" evidence="1">
    <location>
        <begin position="7"/>
        <end position="44"/>
    </location>
</feature>
<dbReference type="EMBL" id="LAZR01000396">
    <property type="protein sequence ID" value="KKN70806.1"/>
    <property type="molecule type" value="Genomic_DNA"/>
</dbReference>
<name>A0A0F9VB92_9ZZZZ</name>
<organism evidence="2">
    <name type="scientific">marine sediment metagenome</name>
    <dbReference type="NCBI Taxonomy" id="412755"/>
    <lineage>
        <taxon>unclassified sequences</taxon>
        <taxon>metagenomes</taxon>
        <taxon>ecological metagenomes</taxon>
    </lineage>
</organism>